<dbReference type="RefSeq" id="WP_134437473.1">
    <property type="nucleotide sequence ID" value="NZ_SOML01000016.1"/>
</dbReference>
<gene>
    <name evidence="1" type="ORF">E2605_18245</name>
</gene>
<dbReference type="OrthoDB" id="1032063at2"/>
<dbReference type="EMBL" id="SOML01000016">
    <property type="protein sequence ID" value="TFD92786.1"/>
    <property type="molecule type" value="Genomic_DNA"/>
</dbReference>
<sequence length="362" mass="39915">MASTAQYDLNAFTVSNGAIQDLKQLIFLSILEKGSINEIIEIKQGIKNGDKIGGIGDFGLVGSAQPLCNPTYNATKLATVEKEWKLGDLTVAEKLCADDFLNTIAETALKLGTYAGDLTDSELLSYIIEPRLTEALDRAVWRYLWMGDTSAANVANGGNITDGLELKHFNSIDGFFKRLFAAVPTTIGSRYVQIAANTETTKANQLSKILDTNVATGIFDKLILGANMKLRQRKDKVILCTQTMADALAQDIKKNNKGSELQWQSLFDGFMSATIYNGVKIIALPIWDEMIQSFEDKGATFNIPHRAVFCSKSLLWGGMESANSVLPDLDIFFEKKPRETYIYGRENLGTVVWEADLISMAY</sequence>
<reference evidence="1 2" key="1">
    <citation type="submission" date="2019-03" db="EMBL/GenBank/DDBJ databases">
        <title>San Antonio Military Medical Center submission to MRSN (WRAIR), pending publication.</title>
        <authorList>
            <person name="Blyth D.M."/>
            <person name="Mccarthy S.L."/>
            <person name="Schall S.E."/>
            <person name="Stam J.A."/>
            <person name="Ong A.C."/>
            <person name="Mcgann P.T."/>
        </authorList>
    </citation>
    <scope>NUCLEOTIDE SEQUENCE [LARGE SCALE GENOMIC DNA]</scope>
    <source>
        <strain evidence="1 2">MRSN571793</strain>
    </source>
</reference>
<name>A0A4Y8KTZ4_9BACT</name>
<evidence type="ECO:0008006" key="3">
    <source>
        <dbReference type="Google" id="ProtNLM"/>
    </source>
</evidence>
<evidence type="ECO:0000313" key="1">
    <source>
        <dbReference type="EMBL" id="TFD92786.1"/>
    </source>
</evidence>
<dbReference type="AlphaFoldDB" id="A0A4Y8KTZ4"/>
<organism evidence="1 2">
    <name type="scientific">Dysgonomonas capnocytophagoides</name>
    <dbReference type="NCBI Taxonomy" id="45254"/>
    <lineage>
        <taxon>Bacteria</taxon>
        <taxon>Pseudomonadati</taxon>
        <taxon>Bacteroidota</taxon>
        <taxon>Bacteroidia</taxon>
        <taxon>Bacteroidales</taxon>
        <taxon>Dysgonomonadaceae</taxon>
        <taxon>Dysgonomonas</taxon>
    </lineage>
</organism>
<evidence type="ECO:0000313" key="2">
    <source>
        <dbReference type="Proteomes" id="UP000297861"/>
    </source>
</evidence>
<dbReference type="Proteomes" id="UP000297861">
    <property type="component" value="Unassembled WGS sequence"/>
</dbReference>
<protein>
    <recommendedName>
        <fullName evidence="3">Phage major capsid protein</fullName>
    </recommendedName>
</protein>
<comment type="caution">
    <text evidence="1">The sequence shown here is derived from an EMBL/GenBank/DDBJ whole genome shotgun (WGS) entry which is preliminary data.</text>
</comment>
<accession>A0A4Y8KTZ4</accession>
<proteinExistence type="predicted"/>
<keyword evidence="2" id="KW-1185">Reference proteome</keyword>